<proteinExistence type="predicted"/>
<organism evidence="1 2">
    <name type="scientific">Edaphosphingomonas haloaromaticamans</name>
    <dbReference type="NCBI Taxonomy" id="653954"/>
    <lineage>
        <taxon>Bacteria</taxon>
        <taxon>Pseudomonadati</taxon>
        <taxon>Pseudomonadota</taxon>
        <taxon>Alphaproteobacteria</taxon>
        <taxon>Sphingomonadales</taxon>
        <taxon>Rhizorhabdaceae</taxon>
        <taxon>Edaphosphingomonas</taxon>
    </lineage>
</organism>
<dbReference type="AlphaFoldDB" id="A0A1S1HHR8"/>
<evidence type="ECO:0000313" key="1">
    <source>
        <dbReference type="EMBL" id="OHT21598.1"/>
    </source>
</evidence>
<dbReference type="OrthoDB" id="7451261at2"/>
<comment type="caution">
    <text evidence="1">The sequence shown here is derived from an EMBL/GenBank/DDBJ whole genome shotgun (WGS) entry which is preliminary data.</text>
</comment>
<evidence type="ECO:0000313" key="2">
    <source>
        <dbReference type="Proteomes" id="UP000179467"/>
    </source>
</evidence>
<protein>
    <submittedName>
        <fullName evidence="1">Uncharacterized protein</fullName>
    </submittedName>
</protein>
<name>A0A1S1HHR8_9SPHN</name>
<dbReference type="Proteomes" id="UP000179467">
    <property type="component" value="Unassembled WGS sequence"/>
</dbReference>
<dbReference type="EMBL" id="MIPT01000001">
    <property type="protein sequence ID" value="OHT21598.1"/>
    <property type="molecule type" value="Genomic_DNA"/>
</dbReference>
<accession>A0A1S1HHR8</accession>
<reference evidence="1 2" key="1">
    <citation type="submission" date="2016-09" db="EMBL/GenBank/DDBJ databases">
        <title>Metabolic pathway, cell adaptation mechanisms and a novel monoxygenase revealed through proteogenomic-transcription analysis of a Sphingomonas haloaromaticamans strain degrading the fungicide ortho-phenylphenol.</title>
        <authorList>
            <person name="Perruchon C."/>
            <person name="Papadopoulou E.S."/>
            <person name="Rousidou C."/>
            <person name="Vasileiadis S."/>
            <person name="Tanou G."/>
            <person name="Amoutzias G."/>
            <person name="Molassiotis A."/>
            <person name="Karpouzas D.G."/>
        </authorList>
    </citation>
    <scope>NUCLEOTIDE SEQUENCE [LARGE SCALE GENOMIC DNA]</scope>
    <source>
        <strain evidence="1 2">P3</strain>
    </source>
</reference>
<gene>
    <name evidence="1" type="ORF">BHE75_03609</name>
</gene>
<sequence length="62" mass="6864">MPPLSPLRARLAGFPHAYACAIQRWTATGCNQFVVRTGDPVQPFRVTDARPTNDENLVLRVA</sequence>
<keyword evidence="2" id="KW-1185">Reference proteome</keyword>